<dbReference type="GO" id="GO:0006144">
    <property type="term" value="P:purine nucleobase metabolic process"/>
    <property type="evidence" value="ECO:0007669"/>
    <property type="project" value="UniProtKB-KW"/>
</dbReference>
<dbReference type="Proteomes" id="UP000199046">
    <property type="component" value="Unassembled WGS sequence"/>
</dbReference>
<evidence type="ECO:0000256" key="11">
    <source>
        <dbReference type="SAM" id="SignalP"/>
    </source>
</evidence>
<dbReference type="SMART" id="SM00095">
    <property type="entry name" value="TR_THY"/>
    <property type="match status" value="1"/>
</dbReference>
<comment type="catalytic activity">
    <reaction evidence="1 10">
        <text>5-hydroxyisourate + H2O = 5-hydroxy-2-oxo-4-ureido-2,5-dihydro-1H-imidazole-5-carboxylate + H(+)</text>
        <dbReference type="Rhea" id="RHEA:23736"/>
        <dbReference type="ChEBI" id="CHEBI:15377"/>
        <dbReference type="ChEBI" id="CHEBI:15378"/>
        <dbReference type="ChEBI" id="CHEBI:18072"/>
        <dbReference type="ChEBI" id="CHEBI:58639"/>
        <dbReference type="EC" id="3.5.2.17"/>
    </reaction>
</comment>
<dbReference type="InterPro" id="IPR000895">
    <property type="entry name" value="Transthyretin/HIU_hydrolase"/>
</dbReference>
<dbReference type="NCBIfam" id="TIGR02962">
    <property type="entry name" value="hdxy_isourate"/>
    <property type="match status" value="1"/>
</dbReference>
<evidence type="ECO:0000256" key="9">
    <source>
        <dbReference type="PIRSR" id="PIRSR600895-51"/>
    </source>
</evidence>
<evidence type="ECO:0000256" key="10">
    <source>
        <dbReference type="RuleBase" id="RU361270"/>
    </source>
</evidence>
<evidence type="ECO:0000256" key="2">
    <source>
        <dbReference type="ARBA" id="ARBA00002704"/>
    </source>
</evidence>
<feature type="binding site" evidence="9">
    <location>
        <position position="30"/>
    </location>
    <ligand>
        <name>substrate</name>
    </ligand>
</feature>
<dbReference type="EC" id="3.5.2.17" evidence="5 10"/>
<dbReference type="Pfam" id="PF00576">
    <property type="entry name" value="Transthyretin"/>
    <property type="match status" value="1"/>
</dbReference>
<evidence type="ECO:0000259" key="12">
    <source>
        <dbReference type="SMART" id="SM00095"/>
    </source>
</evidence>
<keyword evidence="8 10" id="KW-0378">Hydrolase</keyword>
<evidence type="ECO:0000313" key="13">
    <source>
        <dbReference type="EMBL" id="SFC49958.1"/>
    </source>
</evidence>
<dbReference type="InterPro" id="IPR023416">
    <property type="entry name" value="Transthyretin/HIU_hydrolase_d"/>
</dbReference>
<evidence type="ECO:0000313" key="14">
    <source>
        <dbReference type="Proteomes" id="UP000199046"/>
    </source>
</evidence>
<accession>A0A1I1JTY4</accession>
<keyword evidence="14" id="KW-1185">Reference proteome</keyword>
<dbReference type="InterPro" id="IPR014306">
    <property type="entry name" value="Hydroxyisourate_hydrolase"/>
</dbReference>
<comment type="subunit">
    <text evidence="4 10">Homotetramer.</text>
</comment>
<dbReference type="EMBL" id="FOLY01000003">
    <property type="protein sequence ID" value="SFC49958.1"/>
    <property type="molecule type" value="Genomic_DNA"/>
</dbReference>
<evidence type="ECO:0000256" key="1">
    <source>
        <dbReference type="ARBA" id="ARBA00001043"/>
    </source>
</evidence>
<dbReference type="AlphaFoldDB" id="A0A1I1JTY4"/>
<dbReference type="RefSeq" id="WP_090132823.1">
    <property type="nucleotide sequence ID" value="NZ_FOLY01000003.1"/>
</dbReference>
<dbReference type="PANTHER" id="PTHR10395">
    <property type="entry name" value="URICASE AND TRANSTHYRETIN-RELATED"/>
    <property type="match status" value="1"/>
</dbReference>
<reference evidence="14" key="1">
    <citation type="submission" date="2016-10" db="EMBL/GenBank/DDBJ databases">
        <authorList>
            <person name="Varghese N."/>
            <person name="Submissions S."/>
        </authorList>
    </citation>
    <scope>NUCLEOTIDE SEQUENCE [LARGE SCALE GENOMIC DNA]</scope>
    <source>
        <strain evidence="14">DSM 23439</strain>
    </source>
</reference>
<dbReference type="GO" id="GO:0033971">
    <property type="term" value="F:hydroxyisourate hydrolase activity"/>
    <property type="evidence" value="ECO:0007669"/>
    <property type="project" value="UniProtKB-EC"/>
</dbReference>
<feature type="chain" id="PRO_5011715715" description="5-hydroxyisourate hydrolase" evidence="11">
    <location>
        <begin position="23"/>
        <end position="136"/>
    </location>
</feature>
<evidence type="ECO:0000256" key="4">
    <source>
        <dbReference type="ARBA" id="ARBA00011881"/>
    </source>
</evidence>
<name>A0A1I1JTY4_9GAMM</name>
<sequence>MKTLTTLGAAVLLCGASTLAMAATNPISVHVLNTQTGKPSAGVEVKLEHQTDSGWETVATDTTSEDGRISALFPEGDTFESGVYRAVFETGDWYKAQDISTFFPEITVPFQVDNVDQHYHIPLLLSPYAYSTYRGS</sequence>
<keyword evidence="7 10" id="KW-0659">Purine metabolism</keyword>
<feature type="binding site" evidence="9">
    <location>
        <position position="68"/>
    </location>
    <ligand>
        <name>substrate</name>
    </ligand>
</feature>
<dbReference type="STRING" id="402385.SAMN05421848_1663"/>
<feature type="binding site" evidence="9">
    <location>
        <position position="133"/>
    </location>
    <ligand>
        <name>substrate</name>
    </ligand>
</feature>
<dbReference type="InterPro" id="IPR036817">
    <property type="entry name" value="Transthyretin/HIU_hydrolase_sf"/>
</dbReference>
<dbReference type="PRINTS" id="PR00189">
    <property type="entry name" value="TRNSTHYRETIN"/>
</dbReference>
<gene>
    <name evidence="13" type="ORF">SAMN05421848_1663</name>
</gene>
<comment type="similarity">
    <text evidence="3 10">Belongs to the transthyretin family. 5-hydroxyisourate hydrolase subfamily.</text>
</comment>
<feature type="signal peptide" evidence="11">
    <location>
        <begin position="1"/>
        <end position="22"/>
    </location>
</feature>
<evidence type="ECO:0000256" key="5">
    <source>
        <dbReference type="ARBA" id="ARBA00012609"/>
    </source>
</evidence>
<dbReference type="Gene3D" id="2.60.40.180">
    <property type="entry name" value="Transthyretin/hydroxyisourate hydrolase domain"/>
    <property type="match status" value="1"/>
</dbReference>
<organism evidence="13 14">
    <name type="scientific">Kushneria avicenniae</name>
    <dbReference type="NCBI Taxonomy" id="402385"/>
    <lineage>
        <taxon>Bacteria</taxon>
        <taxon>Pseudomonadati</taxon>
        <taxon>Pseudomonadota</taxon>
        <taxon>Gammaproteobacteria</taxon>
        <taxon>Oceanospirillales</taxon>
        <taxon>Halomonadaceae</taxon>
        <taxon>Kushneria</taxon>
    </lineage>
</organism>
<evidence type="ECO:0000256" key="3">
    <source>
        <dbReference type="ARBA" id="ARBA00009850"/>
    </source>
</evidence>
<dbReference type="SUPFAM" id="SSF49472">
    <property type="entry name" value="Transthyretin (synonym: prealbumin)"/>
    <property type="match status" value="1"/>
</dbReference>
<feature type="domain" description="Transthyretin/hydroxyisourate hydrolase" evidence="12">
    <location>
        <begin position="22"/>
        <end position="135"/>
    </location>
</feature>
<keyword evidence="11" id="KW-0732">Signal</keyword>
<evidence type="ECO:0000256" key="7">
    <source>
        <dbReference type="ARBA" id="ARBA00022631"/>
    </source>
</evidence>
<evidence type="ECO:0000256" key="8">
    <source>
        <dbReference type="ARBA" id="ARBA00022801"/>
    </source>
</evidence>
<evidence type="ECO:0000256" key="6">
    <source>
        <dbReference type="ARBA" id="ARBA00017539"/>
    </source>
</evidence>
<dbReference type="PANTHER" id="PTHR10395:SF7">
    <property type="entry name" value="5-HYDROXYISOURATE HYDROLASE"/>
    <property type="match status" value="1"/>
</dbReference>
<dbReference type="CDD" id="cd05822">
    <property type="entry name" value="TLP_HIUase"/>
    <property type="match status" value="1"/>
</dbReference>
<dbReference type="OrthoDB" id="9792386at2"/>
<protein>
    <recommendedName>
        <fullName evidence="6 10">5-hydroxyisourate hydrolase</fullName>
        <shortName evidence="10">HIU hydrolase</shortName>
        <shortName evidence="10">HIUHase</shortName>
        <ecNumber evidence="5 10">3.5.2.17</ecNumber>
    </recommendedName>
</protein>
<comment type="function">
    <text evidence="2">Catalyzes the hydrolysis of 5-hydroxyisourate (HIU) to 2-oxo-4-hydroxy-4-carboxy-5-ureidoimidazoline (OHCU).</text>
</comment>
<proteinExistence type="inferred from homology"/>